<dbReference type="eggNOG" id="COG0301">
    <property type="taxonomic scope" value="Bacteria"/>
</dbReference>
<dbReference type="FunFam" id="3.40.50.620:FF:000053">
    <property type="entry name" value="Probable tRNA sulfurtransferase"/>
    <property type="match status" value="1"/>
</dbReference>
<dbReference type="GO" id="GO:0052837">
    <property type="term" value="P:thiazole biosynthetic process"/>
    <property type="evidence" value="ECO:0007669"/>
    <property type="project" value="TreeGrafter"/>
</dbReference>
<dbReference type="STRING" id="880073.Cabys_2028"/>
<dbReference type="KEGG" id="caby:Cabys_2028"/>
<feature type="binding site" evidence="18">
    <location>
        <begin position="183"/>
        <end position="184"/>
    </location>
    <ligand>
        <name>ATP</name>
        <dbReference type="ChEBI" id="CHEBI:30616"/>
    </ligand>
</feature>
<dbReference type="EC" id="2.8.1.4" evidence="13 18"/>
<comment type="catalytic activity">
    <reaction evidence="10 18">
        <text>[ThiS sulfur-carrier protein]-C-terminal Gly-Gly-AMP + S-sulfanyl-L-cysteinyl-[cysteine desulfurase] + AH2 = [ThiS sulfur-carrier protein]-C-terminal-Gly-aminoethanethioate + L-cysteinyl-[cysteine desulfurase] + A + AMP + 2 H(+)</text>
        <dbReference type="Rhea" id="RHEA:43340"/>
        <dbReference type="Rhea" id="RHEA-COMP:12157"/>
        <dbReference type="Rhea" id="RHEA-COMP:12158"/>
        <dbReference type="Rhea" id="RHEA-COMP:12910"/>
        <dbReference type="Rhea" id="RHEA-COMP:19908"/>
        <dbReference type="ChEBI" id="CHEBI:13193"/>
        <dbReference type="ChEBI" id="CHEBI:15378"/>
        <dbReference type="ChEBI" id="CHEBI:17499"/>
        <dbReference type="ChEBI" id="CHEBI:29950"/>
        <dbReference type="ChEBI" id="CHEBI:61963"/>
        <dbReference type="ChEBI" id="CHEBI:90618"/>
        <dbReference type="ChEBI" id="CHEBI:232372"/>
        <dbReference type="ChEBI" id="CHEBI:456215"/>
    </reaction>
</comment>
<dbReference type="InterPro" id="IPR003720">
    <property type="entry name" value="tRNA_STrfase"/>
</dbReference>
<dbReference type="NCBIfam" id="TIGR00342">
    <property type="entry name" value="tRNA uracil 4-sulfurtransferase ThiI"/>
    <property type="match status" value="1"/>
</dbReference>
<evidence type="ECO:0000256" key="2">
    <source>
        <dbReference type="ARBA" id="ARBA00022490"/>
    </source>
</evidence>
<dbReference type="HAMAP" id="MF_00021">
    <property type="entry name" value="ThiI"/>
    <property type="match status" value="1"/>
</dbReference>
<feature type="binding site" evidence="18">
    <location>
        <begin position="208"/>
        <end position="209"/>
    </location>
    <ligand>
        <name>ATP</name>
        <dbReference type="ChEBI" id="CHEBI:30616"/>
    </ligand>
</feature>
<dbReference type="Pfam" id="PF22025">
    <property type="entry name" value="ThiI_fer"/>
    <property type="match status" value="1"/>
</dbReference>
<dbReference type="UniPathway" id="UPA00060"/>
<feature type="binding site" evidence="18">
    <location>
        <position position="287"/>
    </location>
    <ligand>
        <name>ATP</name>
        <dbReference type="ChEBI" id="CHEBI:30616"/>
    </ligand>
</feature>
<evidence type="ECO:0000256" key="18">
    <source>
        <dbReference type="HAMAP-Rule" id="MF_00021"/>
    </source>
</evidence>
<evidence type="ECO:0000256" key="16">
    <source>
        <dbReference type="ARBA" id="ARBA00077849"/>
    </source>
</evidence>
<evidence type="ECO:0000256" key="9">
    <source>
        <dbReference type="ARBA" id="ARBA00050570"/>
    </source>
</evidence>
<dbReference type="Pfam" id="PF02926">
    <property type="entry name" value="THUMP"/>
    <property type="match status" value="1"/>
</dbReference>
<dbReference type="Gene3D" id="3.40.50.620">
    <property type="entry name" value="HUPs"/>
    <property type="match status" value="1"/>
</dbReference>
<evidence type="ECO:0000256" key="14">
    <source>
        <dbReference type="ARBA" id="ARBA00071867"/>
    </source>
</evidence>
<dbReference type="EMBL" id="CM001402">
    <property type="protein sequence ID" value="EHO42755.1"/>
    <property type="molecule type" value="Genomic_DNA"/>
</dbReference>
<feature type="domain" description="THUMP" evidence="19">
    <location>
        <begin position="63"/>
        <end position="165"/>
    </location>
</feature>
<sequence length="387" mass="44130">MNRVFLCHYSEIGLKKGNRNYFERILEANMRKSLQRYLPEEKFSIKKDHKRFLVYFTEDVKIDLVKSALERVFGLVNFSPVTTVSLEMSEIETIALKLMEKRPEKTFAVRTKRAEKSFPLTSQDINVQVGARIAEKTGKKVDLTRPEITCHIEIMRDKALIFVERFPGPGGLPVSASGKVLTLLSGGFDSPVAAYLMLKRGGKSAFIHFHSYPYTNKFSQEKVIELARILNQYQFNSKLFMVPFAETQEEIVFNCPDKLRVILYRRFMMRIAEALAKKEGYKAIVTGEALGQVASQTLENMGAIEQVITLPVLRPLVGLDKAEIISMARRIGTYEISVKPHDDACTRFMPRKPETRAKLHEVLKAEEGLDVEGMVQKALEKMELVEI</sequence>
<evidence type="ECO:0000256" key="12">
    <source>
        <dbReference type="ARBA" id="ARBA00061472"/>
    </source>
</evidence>
<comment type="subcellular location">
    <subcellularLocation>
        <location evidence="1 18">Cytoplasm</location>
    </subcellularLocation>
</comment>
<dbReference type="GO" id="GO:0009229">
    <property type="term" value="P:thiamine diphosphate biosynthetic process"/>
    <property type="evidence" value="ECO:0007669"/>
    <property type="project" value="UniProtKB-UniRule"/>
</dbReference>
<dbReference type="Gene3D" id="3.30.2130.30">
    <property type="match status" value="1"/>
</dbReference>
<dbReference type="Proteomes" id="UP000183868">
    <property type="component" value="Chromosome"/>
</dbReference>
<evidence type="ECO:0000256" key="15">
    <source>
        <dbReference type="ARBA" id="ARBA00075337"/>
    </source>
</evidence>
<evidence type="ECO:0000256" key="6">
    <source>
        <dbReference type="ARBA" id="ARBA00022840"/>
    </source>
</evidence>
<dbReference type="CDD" id="cd11716">
    <property type="entry name" value="THUMP_ThiI"/>
    <property type="match status" value="1"/>
</dbReference>
<keyword evidence="3 18" id="KW-0820">tRNA-binding</keyword>
<comment type="catalytic activity">
    <reaction evidence="9 18">
        <text>[ThiI sulfur-carrier protein]-S-sulfanyl-L-cysteine + a uridine in tRNA + 2 reduced [2Fe-2S]-[ferredoxin] + ATP + H(+) = [ThiI sulfur-carrier protein]-L-cysteine + a 4-thiouridine in tRNA + 2 oxidized [2Fe-2S]-[ferredoxin] + AMP + diphosphate</text>
        <dbReference type="Rhea" id="RHEA:24176"/>
        <dbReference type="Rhea" id="RHEA-COMP:10000"/>
        <dbReference type="Rhea" id="RHEA-COMP:10001"/>
        <dbReference type="Rhea" id="RHEA-COMP:13337"/>
        <dbReference type="Rhea" id="RHEA-COMP:13338"/>
        <dbReference type="Rhea" id="RHEA-COMP:13339"/>
        <dbReference type="Rhea" id="RHEA-COMP:13340"/>
        <dbReference type="ChEBI" id="CHEBI:15378"/>
        <dbReference type="ChEBI" id="CHEBI:29950"/>
        <dbReference type="ChEBI" id="CHEBI:30616"/>
        <dbReference type="ChEBI" id="CHEBI:33019"/>
        <dbReference type="ChEBI" id="CHEBI:33737"/>
        <dbReference type="ChEBI" id="CHEBI:33738"/>
        <dbReference type="ChEBI" id="CHEBI:61963"/>
        <dbReference type="ChEBI" id="CHEBI:65315"/>
        <dbReference type="ChEBI" id="CHEBI:136798"/>
        <dbReference type="ChEBI" id="CHEBI:456215"/>
        <dbReference type="EC" id="2.8.1.4"/>
    </reaction>
</comment>
<reference evidence="20 23" key="2">
    <citation type="submission" date="2016-11" db="EMBL/GenBank/DDBJ databases">
        <title>Genomic analysis of Caldithrix abyssi and proposal of a novel bacterial phylum Caldithrichaeota.</title>
        <authorList>
            <person name="Kublanov I."/>
            <person name="Sigalova O."/>
            <person name="Gavrilov S."/>
            <person name="Lebedinsky A."/>
            <person name="Ivanova N."/>
            <person name="Daum C."/>
            <person name="Reddy T."/>
            <person name="Klenk H.P."/>
            <person name="Goker M."/>
            <person name="Reva O."/>
            <person name="Miroshnichenko M."/>
            <person name="Kyprides N."/>
            <person name="Woyke T."/>
            <person name="Gelfand M."/>
        </authorList>
    </citation>
    <scope>NUCLEOTIDE SEQUENCE [LARGE SCALE GENOMIC DNA]</scope>
    <source>
        <strain evidence="20 23">LF13</strain>
    </source>
</reference>
<comment type="similarity">
    <text evidence="12 18">Belongs to the ThiI family.</text>
</comment>
<dbReference type="PANTHER" id="PTHR43209">
    <property type="entry name" value="TRNA SULFURTRANSFERASE"/>
    <property type="match status" value="1"/>
</dbReference>
<proteinExistence type="inferred from homology"/>
<dbReference type="InterPro" id="IPR020536">
    <property type="entry name" value="ThiI_AANH"/>
</dbReference>
<dbReference type="InterPro" id="IPR050102">
    <property type="entry name" value="tRNA_sulfurtransferase_ThiI"/>
</dbReference>
<dbReference type="InterPro" id="IPR049962">
    <property type="entry name" value="THUMP_ThiI"/>
</dbReference>
<dbReference type="GO" id="GO:0000049">
    <property type="term" value="F:tRNA binding"/>
    <property type="evidence" value="ECO:0007669"/>
    <property type="project" value="UniProtKB-UniRule"/>
</dbReference>
<dbReference type="InParanoid" id="H1XUC9"/>
<dbReference type="SUPFAM" id="SSF143437">
    <property type="entry name" value="THUMP domain-like"/>
    <property type="match status" value="1"/>
</dbReference>
<gene>
    <name evidence="18 20" type="primary">thiI</name>
    <name evidence="20" type="ORF">Cabys_2028</name>
    <name evidence="21" type="ORF">Calab_3149</name>
</gene>
<organism evidence="21 22">
    <name type="scientific">Caldithrix abyssi DSM 13497</name>
    <dbReference type="NCBI Taxonomy" id="880073"/>
    <lineage>
        <taxon>Bacteria</taxon>
        <taxon>Pseudomonadati</taxon>
        <taxon>Calditrichota</taxon>
        <taxon>Calditrichia</taxon>
        <taxon>Calditrichales</taxon>
        <taxon>Calditrichaceae</taxon>
        <taxon>Caldithrix</taxon>
    </lineage>
</organism>
<evidence type="ECO:0000256" key="3">
    <source>
        <dbReference type="ARBA" id="ARBA00022555"/>
    </source>
</evidence>
<dbReference type="EMBL" id="CP018099">
    <property type="protein sequence ID" value="APF18777.1"/>
    <property type="molecule type" value="Genomic_DNA"/>
</dbReference>
<dbReference type="Proteomes" id="UP000004671">
    <property type="component" value="Chromosome"/>
</dbReference>
<name>H1XUC9_CALAY</name>
<protein>
    <recommendedName>
        <fullName evidence="14 18">Probable tRNA sulfurtransferase</fullName>
        <ecNumber evidence="13 18">2.8.1.4</ecNumber>
    </recommendedName>
    <alternativeName>
        <fullName evidence="15 18">Sulfur carrier protein ThiS sulfurtransferase</fullName>
    </alternativeName>
    <alternativeName>
        <fullName evidence="16 18">Thiamine biosynthesis protein ThiI</fullName>
    </alternativeName>
    <alternativeName>
        <fullName evidence="17 18">tRNA 4-thiouridine synthase</fullName>
    </alternativeName>
</protein>
<dbReference type="InterPro" id="IPR004114">
    <property type="entry name" value="THUMP_dom"/>
</dbReference>
<dbReference type="GO" id="GO:0005524">
    <property type="term" value="F:ATP binding"/>
    <property type="evidence" value="ECO:0007669"/>
    <property type="project" value="UniProtKB-UniRule"/>
</dbReference>
<dbReference type="PROSITE" id="PS51165">
    <property type="entry name" value="THUMP"/>
    <property type="match status" value="1"/>
</dbReference>
<evidence type="ECO:0000256" key="1">
    <source>
        <dbReference type="ARBA" id="ARBA00004496"/>
    </source>
</evidence>
<keyword evidence="22" id="KW-1185">Reference proteome</keyword>
<evidence type="ECO:0000256" key="17">
    <source>
        <dbReference type="ARBA" id="ARBA00080570"/>
    </source>
</evidence>
<dbReference type="Pfam" id="PF02568">
    <property type="entry name" value="ThiI"/>
    <property type="match status" value="1"/>
</dbReference>
<dbReference type="GO" id="GO:0005829">
    <property type="term" value="C:cytosol"/>
    <property type="evidence" value="ECO:0007669"/>
    <property type="project" value="TreeGrafter"/>
</dbReference>
<dbReference type="AlphaFoldDB" id="H1XUC9"/>
<dbReference type="PaxDb" id="880073-Calab_3149"/>
<dbReference type="GO" id="GO:0002937">
    <property type="term" value="P:tRNA 4-thiouridine biosynthesis"/>
    <property type="evidence" value="ECO:0007669"/>
    <property type="project" value="TreeGrafter"/>
</dbReference>
<dbReference type="InterPro" id="IPR054173">
    <property type="entry name" value="ThiI_fer"/>
</dbReference>
<evidence type="ECO:0000256" key="8">
    <source>
        <dbReference type="ARBA" id="ARBA00022977"/>
    </source>
</evidence>
<keyword evidence="7 18" id="KW-0694">RNA-binding</keyword>
<keyword evidence="4 18" id="KW-0808">Transferase</keyword>
<evidence type="ECO:0000259" key="19">
    <source>
        <dbReference type="PROSITE" id="PS51165"/>
    </source>
</evidence>
<dbReference type="PANTHER" id="PTHR43209:SF1">
    <property type="entry name" value="TRNA SULFURTRANSFERASE"/>
    <property type="match status" value="1"/>
</dbReference>
<keyword evidence="2 18" id="KW-0963">Cytoplasm</keyword>
<dbReference type="SUPFAM" id="SSF52402">
    <property type="entry name" value="Adenine nucleotide alpha hydrolases-like"/>
    <property type="match status" value="1"/>
</dbReference>
<feature type="binding site" evidence="18">
    <location>
        <position position="265"/>
    </location>
    <ligand>
        <name>ATP</name>
        <dbReference type="ChEBI" id="CHEBI:30616"/>
    </ligand>
</feature>
<evidence type="ECO:0000313" key="23">
    <source>
        <dbReference type="Proteomes" id="UP000183868"/>
    </source>
</evidence>
<feature type="binding site" evidence="18">
    <location>
        <position position="296"/>
    </location>
    <ligand>
        <name>ATP</name>
        <dbReference type="ChEBI" id="CHEBI:30616"/>
    </ligand>
</feature>
<dbReference type="GO" id="GO:0004810">
    <property type="term" value="F:CCA tRNA nucleotidyltransferase activity"/>
    <property type="evidence" value="ECO:0007669"/>
    <property type="project" value="InterPro"/>
</dbReference>
<evidence type="ECO:0000256" key="11">
    <source>
        <dbReference type="ARBA" id="ARBA00058382"/>
    </source>
</evidence>
<dbReference type="OrthoDB" id="9773948at2"/>
<evidence type="ECO:0000256" key="13">
    <source>
        <dbReference type="ARBA" id="ARBA00066827"/>
    </source>
</evidence>
<evidence type="ECO:0000256" key="5">
    <source>
        <dbReference type="ARBA" id="ARBA00022741"/>
    </source>
</evidence>
<dbReference type="RefSeq" id="WP_006930109.1">
    <property type="nucleotide sequence ID" value="NZ_CM001402.1"/>
</dbReference>
<comment type="function">
    <text evidence="11 18">Catalyzes the ATP-dependent transfer of a sulfur to tRNA to produce 4-thiouridine in position 8 of tRNAs, which functions as a near-UV photosensor. Also catalyzes the transfer of sulfur to the sulfur carrier protein ThiS, forming ThiS-thiocarboxylate. This is a step in the synthesis of thiazole, in the thiamine biosynthesis pathway. The sulfur is donated as persulfide by IscS.</text>
</comment>
<evidence type="ECO:0000256" key="4">
    <source>
        <dbReference type="ARBA" id="ARBA00022679"/>
    </source>
</evidence>
<reference evidence="21 22" key="1">
    <citation type="submission" date="2011-09" db="EMBL/GenBank/DDBJ databases">
        <title>The permanent draft genome of Caldithrix abyssi DSM 13497.</title>
        <authorList>
            <consortium name="US DOE Joint Genome Institute (JGI-PGF)"/>
            <person name="Lucas S."/>
            <person name="Han J."/>
            <person name="Lapidus A."/>
            <person name="Bruce D."/>
            <person name="Goodwin L."/>
            <person name="Pitluck S."/>
            <person name="Peters L."/>
            <person name="Kyrpides N."/>
            <person name="Mavromatis K."/>
            <person name="Ivanova N."/>
            <person name="Mikhailova N."/>
            <person name="Chertkov O."/>
            <person name="Detter J.C."/>
            <person name="Tapia R."/>
            <person name="Han C."/>
            <person name="Land M."/>
            <person name="Hauser L."/>
            <person name="Markowitz V."/>
            <person name="Cheng J.-F."/>
            <person name="Hugenholtz P."/>
            <person name="Woyke T."/>
            <person name="Wu D."/>
            <person name="Spring S."/>
            <person name="Brambilla E."/>
            <person name="Klenk H.-P."/>
            <person name="Eisen J.A."/>
        </authorList>
    </citation>
    <scope>NUCLEOTIDE SEQUENCE [LARGE SCALE GENOMIC DNA]</scope>
    <source>
        <strain evidence="21 22">DSM 13497</strain>
    </source>
</reference>
<evidence type="ECO:0000313" key="21">
    <source>
        <dbReference type="EMBL" id="EHO42755.1"/>
    </source>
</evidence>
<dbReference type="GO" id="GO:0009228">
    <property type="term" value="P:thiamine biosynthetic process"/>
    <property type="evidence" value="ECO:0007669"/>
    <property type="project" value="UniProtKB-KW"/>
</dbReference>
<dbReference type="HOGENOM" id="CLU_037952_4_0_0"/>
<keyword evidence="8 18" id="KW-0784">Thiamine biosynthesis</keyword>
<dbReference type="FunCoup" id="H1XUC9">
    <property type="interactions" value="183"/>
</dbReference>
<dbReference type="SMART" id="SM00981">
    <property type="entry name" value="THUMP"/>
    <property type="match status" value="1"/>
</dbReference>
<comment type="pathway">
    <text evidence="18">Cofactor biosynthesis; thiamine diphosphate biosynthesis.</text>
</comment>
<dbReference type="CDD" id="cd01712">
    <property type="entry name" value="PPase_ThiI"/>
    <property type="match status" value="1"/>
</dbReference>
<keyword evidence="5 18" id="KW-0547">Nucleotide-binding</keyword>
<dbReference type="GO" id="GO:0140741">
    <property type="term" value="F:tRNA-uracil-4 sulfurtransferase activity"/>
    <property type="evidence" value="ECO:0007669"/>
    <property type="project" value="UniProtKB-EC"/>
</dbReference>
<dbReference type="InterPro" id="IPR049961">
    <property type="entry name" value="ThiI_N"/>
</dbReference>
<evidence type="ECO:0000256" key="10">
    <source>
        <dbReference type="ARBA" id="ARBA00052330"/>
    </source>
</evidence>
<evidence type="ECO:0000313" key="20">
    <source>
        <dbReference type="EMBL" id="APF18777.1"/>
    </source>
</evidence>
<evidence type="ECO:0000256" key="7">
    <source>
        <dbReference type="ARBA" id="ARBA00022884"/>
    </source>
</evidence>
<dbReference type="InterPro" id="IPR014729">
    <property type="entry name" value="Rossmann-like_a/b/a_fold"/>
</dbReference>
<keyword evidence="6 18" id="KW-0067">ATP-binding</keyword>
<accession>H1XUC9</accession>
<evidence type="ECO:0000313" key="22">
    <source>
        <dbReference type="Proteomes" id="UP000004671"/>
    </source>
</evidence>